<evidence type="ECO:0000256" key="3">
    <source>
        <dbReference type="RuleBase" id="RU003887"/>
    </source>
</evidence>
<comment type="similarity">
    <text evidence="1 3">Belongs to the pseudouridine synthase RsuA family.</text>
</comment>
<dbReference type="InterPro" id="IPR042092">
    <property type="entry name" value="PsdUridine_s_RsuA/RluB/E/F_cat"/>
</dbReference>
<evidence type="ECO:0000313" key="5">
    <source>
        <dbReference type="EMBL" id="PPK95604.1"/>
    </source>
</evidence>
<proteinExistence type="inferred from homology"/>
<dbReference type="Gene3D" id="3.30.70.580">
    <property type="entry name" value="Pseudouridine synthase I, catalytic domain, N-terminal subdomain"/>
    <property type="match status" value="1"/>
</dbReference>
<keyword evidence="6" id="KW-1185">Reference proteome</keyword>
<evidence type="ECO:0000256" key="1">
    <source>
        <dbReference type="ARBA" id="ARBA00008348"/>
    </source>
</evidence>
<dbReference type="GO" id="GO:0003723">
    <property type="term" value="F:RNA binding"/>
    <property type="evidence" value="ECO:0007669"/>
    <property type="project" value="InterPro"/>
</dbReference>
<dbReference type="GO" id="GO:0140098">
    <property type="term" value="F:catalytic activity, acting on RNA"/>
    <property type="evidence" value="ECO:0007669"/>
    <property type="project" value="UniProtKB-ARBA"/>
</dbReference>
<dbReference type="Pfam" id="PF00849">
    <property type="entry name" value="PseudoU_synth_2"/>
    <property type="match status" value="1"/>
</dbReference>
<comment type="caution">
    <text evidence="5">The sequence shown here is derived from an EMBL/GenBank/DDBJ whole genome shotgun (WGS) entry which is preliminary data.</text>
</comment>
<feature type="domain" description="Pseudouridine synthase RsuA/RluA-like" evidence="4">
    <location>
        <begin position="8"/>
        <end position="145"/>
    </location>
</feature>
<sequence>MLSQFMTNDRHQKNKKFLGELFDFPTDSMAVGRLDETSEGLLMITTDGKLSSHINKHGKVEKEYYAQVDGVITKEAIEKITSGLEISINGSIYLTKECQAKIVEQTPDLPATLQRVRDDRHGPTSWVSVTLKEGKFRQVRKMCAAVGFPVLRLARVRIGAFTLENLNKKTVVEITDLL</sequence>
<dbReference type="GO" id="GO:0009982">
    <property type="term" value="F:pseudouridine synthase activity"/>
    <property type="evidence" value="ECO:0007669"/>
    <property type="project" value="InterPro"/>
</dbReference>
<dbReference type="PROSITE" id="PS01149">
    <property type="entry name" value="PSI_RSU"/>
    <property type="match status" value="1"/>
</dbReference>
<dbReference type="Proteomes" id="UP000239002">
    <property type="component" value="Unassembled WGS sequence"/>
</dbReference>
<keyword evidence="2 3" id="KW-0413">Isomerase</keyword>
<evidence type="ECO:0000259" key="4">
    <source>
        <dbReference type="Pfam" id="PF00849"/>
    </source>
</evidence>
<gene>
    <name evidence="5" type="ORF">LY01_01195</name>
</gene>
<organism evidence="5 6">
    <name type="scientific">Nonlabens xylanidelens</name>
    <dbReference type="NCBI Taxonomy" id="191564"/>
    <lineage>
        <taxon>Bacteria</taxon>
        <taxon>Pseudomonadati</taxon>
        <taxon>Bacteroidota</taxon>
        <taxon>Flavobacteriia</taxon>
        <taxon>Flavobacteriales</taxon>
        <taxon>Flavobacteriaceae</taxon>
        <taxon>Nonlabens</taxon>
    </lineage>
</organism>
<dbReference type="InterPro" id="IPR006145">
    <property type="entry name" value="PsdUridine_synth_RsuA/RluA"/>
</dbReference>
<dbReference type="InterPro" id="IPR020103">
    <property type="entry name" value="PsdUridine_synth_cat_dom_sf"/>
</dbReference>
<reference evidence="5 6" key="1">
    <citation type="submission" date="2018-02" db="EMBL/GenBank/DDBJ databases">
        <title>Genomic Encyclopedia of Archaeal and Bacterial Type Strains, Phase II (KMG-II): from individual species to whole genera.</title>
        <authorList>
            <person name="Goeker M."/>
        </authorList>
    </citation>
    <scope>NUCLEOTIDE SEQUENCE [LARGE SCALE GENOMIC DNA]</scope>
    <source>
        <strain evidence="5 6">DSM 16809</strain>
    </source>
</reference>
<dbReference type="EC" id="5.4.99.-" evidence="3"/>
<dbReference type="InterPro" id="IPR000748">
    <property type="entry name" value="PsdUridine_synth_RsuA/RluB/E/F"/>
</dbReference>
<evidence type="ECO:0000256" key="2">
    <source>
        <dbReference type="ARBA" id="ARBA00023235"/>
    </source>
</evidence>
<dbReference type="NCBIfam" id="TIGR00093">
    <property type="entry name" value="pseudouridine synthase"/>
    <property type="match status" value="1"/>
</dbReference>
<dbReference type="InterPro" id="IPR020094">
    <property type="entry name" value="TruA/RsuA/RluB/E/F_N"/>
</dbReference>
<dbReference type="GO" id="GO:0006364">
    <property type="term" value="P:rRNA processing"/>
    <property type="evidence" value="ECO:0007669"/>
    <property type="project" value="UniProtKB-ARBA"/>
</dbReference>
<dbReference type="InterPro" id="IPR050343">
    <property type="entry name" value="RsuA_PseudoU_synthase"/>
</dbReference>
<dbReference type="InterPro" id="IPR018496">
    <property type="entry name" value="PsdUridine_synth_RsuA/RluB_CS"/>
</dbReference>
<dbReference type="SUPFAM" id="SSF55120">
    <property type="entry name" value="Pseudouridine synthase"/>
    <property type="match status" value="1"/>
</dbReference>
<name>A0A2S6IMY8_9FLAO</name>
<dbReference type="AlphaFoldDB" id="A0A2S6IMY8"/>
<evidence type="ECO:0000313" key="6">
    <source>
        <dbReference type="Proteomes" id="UP000239002"/>
    </source>
</evidence>
<protein>
    <recommendedName>
        <fullName evidence="3">Pseudouridine synthase</fullName>
        <ecNumber evidence="3">5.4.99.-</ecNumber>
    </recommendedName>
</protein>
<accession>A0A2S6IMY8</accession>
<dbReference type="Gene3D" id="3.30.70.1560">
    <property type="entry name" value="Alpha-L RNA-binding motif"/>
    <property type="match status" value="1"/>
</dbReference>
<dbReference type="PANTHER" id="PTHR47683:SF2">
    <property type="entry name" value="RNA-BINDING S4 DOMAIN-CONTAINING PROTEIN"/>
    <property type="match status" value="1"/>
</dbReference>
<dbReference type="GO" id="GO:0001522">
    <property type="term" value="P:pseudouridine synthesis"/>
    <property type="evidence" value="ECO:0007669"/>
    <property type="project" value="InterPro"/>
</dbReference>
<dbReference type="PANTHER" id="PTHR47683">
    <property type="entry name" value="PSEUDOURIDINE SYNTHASE FAMILY PROTEIN-RELATED"/>
    <property type="match status" value="1"/>
</dbReference>
<dbReference type="EMBL" id="PTJE01000002">
    <property type="protein sequence ID" value="PPK95604.1"/>
    <property type="molecule type" value="Genomic_DNA"/>
</dbReference>